<dbReference type="EMBL" id="JAWWNJ010000006">
    <property type="protein sequence ID" value="KAK7054003.1"/>
    <property type="molecule type" value="Genomic_DNA"/>
</dbReference>
<organism evidence="2 3">
    <name type="scientific">Favolaschia claudopus</name>
    <dbReference type="NCBI Taxonomy" id="2862362"/>
    <lineage>
        <taxon>Eukaryota</taxon>
        <taxon>Fungi</taxon>
        <taxon>Dikarya</taxon>
        <taxon>Basidiomycota</taxon>
        <taxon>Agaricomycotina</taxon>
        <taxon>Agaricomycetes</taxon>
        <taxon>Agaricomycetidae</taxon>
        <taxon>Agaricales</taxon>
        <taxon>Marasmiineae</taxon>
        <taxon>Mycenaceae</taxon>
        <taxon>Favolaschia</taxon>
    </lineage>
</organism>
<accession>A0AAW0DN93</accession>
<evidence type="ECO:0000313" key="2">
    <source>
        <dbReference type="EMBL" id="KAK7054003.1"/>
    </source>
</evidence>
<gene>
    <name evidence="2" type="ORF">R3P38DRAFT_2853808</name>
</gene>
<evidence type="ECO:0000256" key="1">
    <source>
        <dbReference type="SAM" id="Coils"/>
    </source>
</evidence>
<name>A0AAW0DN93_9AGAR</name>
<dbReference type="AlphaFoldDB" id="A0AAW0DN93"/>
<reference evidence="2 3" key="1">
    <citation type="journal article" date="2024" name="J Genomics">
        <title>Draft genome sequencing and assembly of Favolaschia claudopus CIRM-BRFM 2984 isolated from oak limbs.</title>
        <authorList>
            <person name="Navarro D."/>
            <person name="Drula E."/>
            <person name="Chaduli D."/>
            <person name="Cazenave R."/>
            <person name="Ahrendt S."/>
            <person name="Wang J."/>
            <person name="Lipzen A."/>
            <person name="Daum C."/>
            <person name="Barry K."/>
            <person name="Grigoriev I.V."/>
            <person name="Favel A."/>
            <person name="Rosso M.N."/>
            <person name="Martin F."/>
        </authorList>
    </citation>
    <scope>NUCLEOTIDE SEQUENCE [LARGE SCALE GENOMIC DNA]</scope>
    <source>
        <strain evidence="2 3">CIRM-BRFM 2984</strain>
    </source>
</reference>
<keyword evidence="3" id="KW-1185">Reference proteome</keyword>
<comment type="caution">
    <text evidence="2">The sequence shown here is derived from an EMBL/GenBank/DDBJ whole genome shotgun (WGS) entry which is preliminary data.</text>
</comment>
<sequence length="489" mass="55504">MSTAALLDAALRRRISELTSRIDLLRQTLEDAEGLLDTLKRQLNSLNDPVLALPPEITSEIFVHCLPTDRTADVVNVCEAPLLLTHVCRAWRHIAISLPALWTTFNVTLKDSDDLPRLSYIAQIWLKRAKTCPLSMRIAGALQYNKTFRSFAKLFQNHSSRIRSLELYTGGKDLDILQSRLSDDLDLTSLQKLFVRLSDDYDTTGEGTIEMFASAPNLHEAVIKNILPSFLILPWQQLTTLTVEMLTMTCSLDILKLTPNLINCYLSAVFDMEDPIQETANPRLSWPNLQHLILFKTTNLELPSSAHILFDFVTLPALQTLEISETDGFEAQEFDSFLQRSCSPLEKIVFHLLHNLKTSIILSPSFNTLPLVELELWNPAREFIVGFFPVLGRDDALPQLDTLCFMSCCRRAESNDDVDIPEILQLAAVPITRRWETIPGCAKLWTFHVVEEGDDDSSRYPEEDMIPFKRLWARGMDVYIGSKRPVAED</sequence>
<proteinExistence type="predicted"/>
<protein>
    <submittedName>
        <fullName evidence="2">F-box domain-containing protein</fullName>
    </submittedName>
</protein>
<dbReference type="Proteomes" id="UP001362999">
    <property type="component" value="Unassembled WGS sequence"/>
</dbReference>
<keyword evidence="1" id="KW-0175">Coiled coil</keyword>
<feature type="coiled-coil region" evidence="1">
    <location>
        <begin position="15"/>
        <end position="42"/>
    </location>
</feature>
<dbReference type="SUPFAM" id="SSF52047">
    <property type="entry name" value="RNI-like"/>
    <property type="match status" value="1"/>
</dbReference>
<evidence type="ECO:0000313" key="3">
    <source>
        <dbReference type="Proteomes" id="UP001362999"/>
    </source>
</evidence>
<dbReference type="Gene3D" id="1.20.1280.50">
    <property type="match status" value="1"/>
</dbReference>